<organism evidence="1 2">
    <name type="scientific">Clavispora lusitaniae</name>
    <name type="common">Candida lusitaniae</name>
    <dbReference type="NCBI Taxonomy" id="36911"/>
    <lineage>
        <taxon>Eukaryota</taxon>
        <taxon>Fungi</taxon>
        <taxon>Dikarya</taxon>
        <taxon>Ascomycota</taxon>
        <taxon>Saccharomycotina</taxon>
        <taxon>Pichiomycetes</taxon>
        <taxon>Metschnikowiaceae</taxon>
        <taxon>Clavispora</taxon>
    </lineage>
</organism>
<protein>
    <submittedName>
        <fullName evidence="1">Transcription factor</fullName>
    </submittedName>
</protein>
<gene>
    <name evidence="1" type="ORF">EJF14_30409</name>
</gene>
<dbReference type="Proteomes" id="UP000326582">
    <property type="component" value="Chromosome 3"/>
</dbReference>
<keyword evidence="2" id="KW-1185">Reference proteome</keyword>
<proteinExistence type="predicted"/>
<reference evidence="2" key="1">
    <citation type="journal article" date="2019" name="MBio">
        <title>Comparative genomics for the elucidation of multidrug resistance (MDR) in Candida lusitaniae.</title>
        <authorList>
            <person name="Kannan A."/>
            <person name="Asner S.A."/>
            <person name="Trachsel E."/>
            <person name="Kelly S."/>
            <person name="Parker J."/>
            <person name="Sanglard D."/>
        </authorList>
    </citation>
    <scope>NUCLEOTIDE SEQUENCE [LARGE SCALE GENOMIC DNA]</scope>
    <source>
        <strain evidence="2">P1</strain>
    </source>
</reference>
<dbReference type="EMBL" id="CP038486">
    <property type="protein sequence ID" value="QFZ27439.1"/>
    <property type="molecule type" value="Genomic_DNA"/>
</dbReference>
<evidence type="ECO:0000313" key="2">
    <source>
        <dbReference type="Proteomes" id="UP000326582"/>
    </source>
</evidence>
<accession>A0ACD0WIS4</accession>
<evidence type="ECO:0000313" key="1">
    <source>
        <dbReference type="EMBL" id="QFZ27439.1"/>
    </source>
</evidence>
<name>A0ACD0WIS4_CLALS</name>
<sequence>MTLEKIYIARHGYRANWLPEPHPPNPTGIDSDPALAPHGVDQAIEMGKHLSSLSPADQPQFILTSPFYRCVETAAPYARESGLKICLEPGVGEWFKRSRAVVPKPGSYETHAKFFPEVLGTASLWEGTSVNPSLEGEDEDEIFDRTKRFWQEFFPRFEQKHPHVKNLLIVTHAATKIAAGMSLMGLASVHDAVDVNGEKGKLRAGACSIDKYQKQDGKWVILENGRTDFLSGGEEMNWNFDVKFEAGSDEDIRAREEAAAAAAANNTSKSVEYEDFFLTVDVPIVAPTYYDESVQENHENNNIAEQLLINPNAKFQITRLDEANPLFKISDNANAAADPESIAFSNLSAIDGQIYQTNWSKLLGTELIFDENGELVGTVREHLVADPSVKIKPKSKDLNDEDMDSESNEESDSKTAFLKKAIAIARAKNS</sequence>